<gene>
    <name evidence="4" type="ORF">ZIOFF_023399</name>
</gene>
<dbReference type="Proteomes" id="UP000734854">
    <property type="component" value="Unassembled WGS sequence"/>
</dbReference>
<dbReference type="Gene3D" id="1.25.40.10">
    <property type="entry name" value="Tetratricopeptide repeat domain"/>
    <property type="match status" value="1"/>
</dbReference>
<dbReference type="PANTHER" id="PTHR47941">
    <property type="entry name" value="PENTATRICOPEPTIDE REPEAT-CONTAINING PROTEIN 3, MITOCHONDRIAL"/>
    <property type="match status" value="1"/>
</dbReference>
<evidence type="ECO:0008006" key="6">
    <source>
        <dbReference type="Google" id="ProtNLM"/>
    </source>
</evidence>
<dbReference type="EMBL" id="JACMSC010000007">
    <property type="protein sequence ID" value="KAG6513092.1"/>
    <property type="molecule type" value="Genomic_DNA"/>
</dbReference>
<dbReference type="NCBIfam" id="TIGR00756">
    <property type="entry name" value="PPR"/>
    <property type="match status" value="1"/>
</dbReference>
<keyword evidence="5" id="KW-1185">Reference proteome</keyword>
<accession>A0A8J5LFL0</accession>
<reference evidence="4 5" key="1">
    <citation type="submission" date="2020-08" db="EMBL/GenBank/DDBJ databases">
        <title>Plant Genome Project.</title>
        <authorList>
            <person name="Zhang R.-G."/>
        </authorList>
    </citation>
    <scope>NUCLEOTIDE SEQUENCE [LARGE SCALE GENOMIC DNA]</scope>
    <source>
        <tissue evidence="4">Rhizome</tissue>
    </source>
</reference>
<dbReference type="InterPro" id="IPR002885">
    <property type="entry name" value="PPR_rpt"/>
</dbReference>
<sequence length="114" mass="12824">MEDLQNDGIAPNAFSYKVLIQGFCQGKKLEDSVEFCMEMLEAGHQPNVATLIGLVDEFIKEKRMEEADSFVKKLLERGLFLDDKAIREHLNKKGPFSPLILEVFFGKKASGGPF</sequence>
<dbReference type="PROSITE" id="PS51375">
    <property type="entry name" value="PPR"/>
    <property type="match status" value="1"/>
</dbReference>
<evidence type="ECO:0000256" key="2">
    <source>
        <dbReference type="ARBA" id="ARBA00022737"/>
    </source>
</evidence>
<protein>
    <recommendedName>
        <fullName evidence="6">Pentatricopeptide repeat-containing protein</fullName>
    </recommendedName>
</protein>
<organism evidence="4 5">
    <name type="scientific">Zingiber officinale</name>
    <name type="common">Ginger</name>
    <name type="synonym">Amomum zingiber</name>
    <dbReference type="NCBI Taxonomy" id="94328"/>
    <lineage>
        <taxon>Eukaryota</taxon>
        <taxon>Viridiplantae</taxon>
        <taxon>Streptophyta</taxon>
        <taxon>Embryophyta</taxon>
        <taxon>Tracheophyta</taxon>
        <taxon>Spermatophyta</taxon>
        <taxon>Magnoliopsida</taxon>
        <taxon>Liliopsida</taxon>
        <taxon>Zingiberales</taxon>
        <taxon>Zingiberaceae</taxon>
        <taxon>Zingiber</taxon>
    </lineage>
</organism>
<comment type="similarity">
    <text evidence="1">Belongs to the PPR family. P subfamily.</text>
</comment>
<evidence type="ECO:0000256" key="1">
    <source>
        <dbReference type="ARBA" id="ARBA00007626"/>
    </source>
</evidence>
<feature type="repeat" description="PPR" evidence="3">
    <location>
        <begin position="12"/>
        <end position="46"/>
    </location>
</feature>
<evidence type="ECO:0000313" key="4">
    <source>
        <dbReference type="EMBL" id="KAG6513092.1"/>
    </source>
</evidence>
<proteinExistence type="inferred from homology"/>
<dbReference type="InterPro" id="IPR011990">
    <property type="entry name" value="TPR-like_helical_dom_sf"/>
</dbReference>
<evidence type="ECO:0000313" key="5">
    <source>
        <dbReference type="Proteomes" id="UP000734854"/>
    </source>
</evidence>
<dbReference type="Pfam" id="PF13041">
    <property type="entry name" value="PPR_2"/>
    <property type="match status" value="1"/>
</dbReference>
<comment type="caution">
    <text evidence="4">The sequence shown here is derived from an EMBL/GenBank/DDBJ whole genome shotgun (WGS) entry which is preliminary data.</text>
</comment>
<dbReference type="AlphaFoldDB" id="A0A8J5LFL0"/>
<evidence type="ECO:0000256" key="3">
    <source>
        <dbReference type="PROSITE-ProRule" id="PRU00708"/>
    </source>
</evidence>
<keyword evidence="2" id="KW-0677">Repeat</keyword>
<name>A0A8J5LFL0_ZINOF</name>